<reference evidence="1" key="1">
    <citation type="journal article" date="2020" name="Stud. Mycol.">
        <title>101 Dothideomycetes genomes: a test case for predicting lifestyles and emergence of pathogens.</title>
        <authorList>
            <person name="Haridas S."/>
            <person name="Albert R."/>
            <person name="Binder M."/>
            <person name="Bloem J."/>
            <person name="Labutti K."/>
            <person name="Salamov A."/>
            <person name="Andreopoulos B."/>
            <person name="Baker S."/>
            <person name="Barry K."/>
            <person name="Bills G."/>
            <person name="Bluhm B."/>
            <person name="Cannon C."/>
            <person name="Castanera R."/>
            <person name="Culley D."/>
            <person name="Daum C."/>
            <person name="Ezra D."/>
            <person name="Gonzalez J."/>
            <person name="Henrissat B."/>
            <person name="Kuo A."/>
            <person name="Liang C."/>
            <person name="Lipzen A."/>
            <person name="Lutzoni F."/>
            <person name="Magnuson J."/>
            <person name="Mondo S."/>
            <person name="Nolan M."/>
            <person name="Ohm R."/>
            <person name="Pangilinan J."/>
            <person name="Park H.-J."/>
            <person name="Ramirez L."/>
            <person name="Alfaro M."/>
            <person name="Sun H."/>
            <person name="Tritt A."/>
            <person name="Yoshinaga Y."/>
            <person name="Zwiers L.-H."/>
            <person name="Turgeon B."/>
            <person name="Goodwin S."/>
            <person name="Spatafora J."/>
            <person name="Crous P."/>
            <person name="Grigoriev I."/>
        </authorList>
    </citation>
    <scope>NUCLEOTIDE SEQUENCE</scope>
    <source>
        <strain evidence="1">CBS 525.71</strain>
    </source>
</reference>
<name>A0ACB6S6Y7_9PLEO</name>
<sequence>MSDPPNRVLILFYDGFAVYAVFGSAEIRVILRLMGERCCATVPSATKNVVLERGKADGGYSGNRR</sequence>
<evidence type="ECO:0000313" key="2">
    <source>
        <dbReference type="Proteomes" id="UP000799754"/>
    </source>
</evidence>
<protein>
    <submittedName>
        <fullName evidence="1">Uncharacterized protein</fullName>
    </submittedName>
</protein>
<dbReference type="EMBL" id="MU006708">
    <property type="protein sequence ID" value="KAF2630051.1"/>
    <property type="molecule type" value="Genomic_DNA"/>
</dbReference>
<comment type="caution">
    <text evidence="1">The sequence shown here is derived from an EMBL/GenBank/DDBJ whole genome shotgun (WGS) entry which is preliminary data.</text>
</comment>
<gene>
    <name evidence="1" type="ORF">BU25DRAFT_408653</name>
</gene>
<evidence type="ECO:0000313" key="1">
    <source>
        <dbReference type="EMBL" id="KAF2630051.1"/>
    </source>
</evidence>
<organism evidence="1 2">
    <name type="scientific">Macroventuria anomochaeta</name>
    <dbReference type="NCBI Taxonomy" id="301207"/>
    <lineage>
        <taxon>Eukaryota</taxon>
        <taxon>Fungi</taxon>
        <taxon>Dikarya</taxon>
        <taxon>Ascomycota</taxon>
        <taxon>Pezizomycotina</taxon>
        <taxon>Dothideomycetes</taxon>
        <taxon>Pleosporomycetidae</taxon>
        <taxon>Pleosporales</taxon>
        <taxon>Pleosporineae</taxon>
        <taxon>Didymellaceae</taxon>
        <taxon>Macroventuria</taxon>
    </lineage>
</organism>
<proteinExistence type="predicted"/>
<dbReference type="Proteomes" id="UP000799754">
    <property type="component" value="Unassembled WGS sequence"/>
</dbReference>
<accession>A0ACB6S6Y7</accession>
<keyword evidence="2" id="KW-1185">Reference proteome</keyword>